<proteinExistence type="predicted"/>
<sequence>MTGPSLSHTKWRKSSRSGANNAHCVEITAVADVAAVRDSKNPSGPALVFVPSAFTAFVDAVKTGQLDLS</sequence>
<protein>
    <recommendedName>
        <fullName evidence="1">DUF397 domain-containing protein</fullName>
    </recommendedName>
</protein>
<keyword evidence="3" id="KW-1185">Reference proteome</keyword>
<dbReference type="Proteomes" id="UP000184501">
    <property type="component" value="Unassembled WGS sequence"/>
</dbReference>
<dbReference type="Pfam" id="PF04149">
    <property type="entry name" value="DUF397"/>
    <property type="match status" value="1"/>
</dbReference>
<evidence type="ECO:0000259" key="1">
    <source>
        <dbReference type="Pfam" id="PF04149"/>
    </source>
</evidence>
<dbReference type="EMBL" id="FQVN01000015">
    <property type="protein sequence ID" value="SHG86732.1"/>
    <property type="molecule type" value="Genomic_DNA"/>
</dbReference>
<dbReference type="RefSeq" id="WP_073489600.1">
    <property type="nucleotide sequence ID" value="NZ_FQVN01000015.1"/>
</dbReference>
<dbReference type="InterPro" id="IPR007278">
    <property type="entry name" value="DUF397"/>
</dbReference>
<dbReference type="OrthoDB" id="3430276at2"/>
<evidence type="ECO:0000313" key="2">
    <source>
        <dbReference type="EMBL" id="SHG86732.1"/>
    </source>
</evidence>
<evidence type="ECO:0000313" key="3">
    <source>
        <dbReference type="Proteomes" id="UP000184501"/>
    </source>
</evidence>
<reference evidence="2" key="1">
    <citation type="submission" date="2016-11" db="EMBL/GenBank/DDBJ databases">
        <authorList>
            <person name="Jaros S."/>
            <person name="Januszkiewicz K."/>
            <person name="Wedrychowicz H."/>
        </authorList>
    </citation>
    <scope>NUCLEOTIDE SEQUENCE [LARGE SCALE GENOMIC DNA]</scope>
    <source>
        <strain evidence="2">DSM 44523</strain>
    </source>
</reference>
<accession>A0A1M5NB92</accession>
<name>A0A1M5NB92_STRHI</name>
<dbReference type="STRING" id="2017.SAMN05444320_11565"/>
<gene>
    <name evidence="2" type="ORF">SAMN05444320_11565</name>
</gene>
<organism evidence="2 3">
    <name type="scientific">Streptoalloteichus hindustanus</name>
    <dbReference type="NCBI Taxonomy" id="2017"/>
    <lineage>
        <taxon>Bacteria</taxon>
        <taxon>Bacillati</taxon>
        <taxon>Actinomycetota</taxon>
        <taxon>Actinomycetes</taxon>
        <taxon>Pseudonocardiales</taxon>
        <taxon>Pseudonocardiaceae</taxon>
        <taxon>Streptoalloteichus</taxon>
    </lineage>
</organism>
<feature type="domain" description="DUF397" evidence="1">
    <location>
        <begin position="10"/>
        <end position="62"/>
    </location>
</feature>
<dbReference type="AlphaFoldDB" id="A0A1M5NB92"/>